<evidence type="ECO:0000313" key="2">
    <source>
        <dbReference type="Proteomes" id="UP000272888"/>
    </source>
</evidence>
<dbReference type="Proteomes" id="UP000272888">
    <property type="component" value="Unassembled WGS sequence"/>
</dbReference>
<gene>
    <name evidence="1" type="ORF">D7V93_02835</name>
</gene>
<name>A0A3A8QKM3_9BACT</name>
<organism evidence="1 2">
    <name type="scientific">Corallococcus llansteffanensis</name>
    <dbReference type="NCBI Taxonomy" id="2316731"/>
    <lineage>
        <taxon>Bacteria</taxon>
        <taxon>Pseudomonadati</taxon>
        <taxon>Myxococcota</taxon>
        <taxon>Myxococcia</taxon>
        <taxon>Myxococcales</taxon>
        <taxon>Cystobacterineae</taxon>
        <taxon>Myxococcaceae</taxon>
        <taxon>Corallococcus</taxon>
    </lineage>
</organism>
<proteinExistence type="predicted"/>
<reference evidence="2" key="1">
    <citation type="submission" date="2018-09" db="EMBL/GenBank/DDBJ databases">
        <authorList>
            <person name="Livingstone P.G."/>
            <person name="Whitworth D.E."/>
        </authorList>
    </citation>
    <scope>NUCLEOTIDE SEQUENCE [LARGE SCALE GENOMIC DNA]</scope>
    <source>
        <strain evidence="2">CA051B</strain>
    </source>
</reference>
<dbReference type="AlphaFoldDB" id="A0A3A8QKM3"/>
<dbReference type="Gene3D" id="2.60.40.10">
    <property type="entry name" value="Immunoglobulins"/>
    <property type="match status" value="1"/>
</dbReference>
<keyword evidence="2" id="KW-1185">Reference proteome</keyword>
<dbReference type="InterPro" id="IPR011050">
    <property type="entry name" value="Pectin_lyase_fold/virulence"/>
</dbReference>
<protein>
    <submittedName>
        <fullName evidence="1">Right-handed parallel beta-helix repeat-containing protein</fullName>
    </submittedName>
</protein>
<dbReference type="SUPFAM" id="SSF51126">
    <property type="entry name" value="Pectin lyase-like"/>
    <property type="match status" value="1"/>
</dbReference>
<evidence type="ECO:0000313" key="1">
    <source>
        <dbReference type="EMBL" id="RKH67480.1"/>
    </source>
</evidence>
<accession>A0A3A8QKM3</accession>
<sequence length="868" mass="87987">MRLAGLLLLSTFGCVEEEPAFEVAPSGGVRLVVALPRSLEAVPVAAVTSTVTHGSGPEEVVPLALTPEGGAAWSGDVEPVSSGETVGLRVDALDGAGAVVATASLEEALPLSLQGEALVVMVPHPAGAVAGPGNTAPRIHAVVASKARATFGEEVRLRAWASDLEPTDTLTYAWSSSTGSLDCTGAECTLTVLPEPYAGLGSHSNLKDGLRVEVRVTDARGAVSTLQFRIGAGTVGAEGSLEDTRFNRWPVVPADGEPRPLAVGAPFLVPAATTDEDGASDPLTYAWTATCDGTFDDVTRATPVFTPTAEPLGCTCQLHGAVSDSFGGSVGHIVSLCVRQSAPPVLGATSQSAPSARAGERVTFTAAATDPRGEPLTFTWTTNAGAVGTAVGDGTTSTVDWTELSCVPPDVTPTVEVTVTNASGASVRHAFPVEWTDRRCGALAGACAFTLAPGKVSLSADCVTQGPVFVPDGFTFDGAGHTLTAVEDAAAGEHFQGAVLRNRGPVASVRGVTVTARSLLDVCDAGALRLRGILLEGATGAIEDSVVEALHQAGNLSGCQEGFAIEVRNDAAGAAQVTVGLRRNRVTGYQKAGLLVAGRVDVAAEDNVVEGGGPVGHIARVGIQLAYGVLGRVVDNEVTGNAYTPATDAATGILVVGGAGRPLCHDLLIQGNMVTENDIGISLSQGEGGSSAPSEATRIQVLENELSKDTLTNGEGPEQGYQVALFDNGGANLLSRNRISGDGYDPAVFPDEAFDVVVKTVGGERQVAFATPARTVDAGACSEALVVQGRDAAGNLASLVDPVVALAASDAGATFHLQPDCSDAAVALVSLAGAQREGVFYVRSGAAGVVTVTATGDGVSATQEQTVR</sequence>
<comment type="caution">
    <text evidence="1">The sequence shown here is derived from an EMBL/GenBank/DDBJ whole genome shotgun (WGS) entry which is preliminary data.</text>
</comment>
<dbReference type="InterPro" id="IPR013783">
    <property type="entry name" value="Ig-like_fold"/>
</dbReference>
<dbReference type="EMBL" id="RAWB01000016">
    <property type="protein sequence ID" value="RKH67480.1"/>
    <property type="molecule type" value="Genomic_DNA"/>
</dbReference>
<dbReference type="InterPro" id="IPR012334">
    <property type="entry name" value="Pectin_lyas_fold"/>
</dbReference>
<dbReference type="Gene3D" id="2.160.20.10">
    <property type="entry name" value="Single-stranded right-handed beta-helix, Pectin lyase-like"/>
    <property type="match status" value="1"/>
</dbReference>